<name>A0ABZ3FKI8_9ACTN</name>
<dbReference type="SUPFAM" id="SSF50022">
    <property type="entry name" value="ISP domain"/>
    <property type="match status" value="1"/>
</dbReference>
<feature type="domain" description="Rieske" evidence="7">
    <location>
        <begin position="4"/>
        <end position="100"/>
    </location>
</feature>
<organism evidence="8 9">
    <name type="scientific">Ammonicoccus fulvus</name>
    <dbReference type="NCBI Taxonomy" id="3138240"/>
    <lineage>
        <taxon>Bacteria</taxon>
        <taxon>Bacillati</taxon>
        <taxon>Actinomycetota</taxon>
        <taxon>Actinomycetes</taxon>
        <taxon>Propionibacteriales</taxon>
        <taxon>Propionibacteriaceae</taxon>
        <taxon>Ammonicoccus</taxon>
    </lineage>
</organism>
<sequence length="103" mass="11430">MTTWHEVIALDELEDEEPTPVRVGEENIALVRVDDEVFALKDMCTHEVAPLSDGYVEDCTLECTLHQGVFDLRTGKALKEPCTVDVKTFPARVVNGTVEIGVE</sequence>
<dbReference type="PROSITE" id="PS51296">
    <property type="entry name" value="RIESKE"/>
    <property type="match status" value="1"/>
</dbReference>
<keyword evidence="1" id="KW-0001">2Fe-2S</keyword>
<evidence type="ECO:0000256" key="1">
    <source>
        <dbReference type="ARBA" id="ARBA00022714"/>
    </source>
</evidence>
<accession>A0ABZ3FKI8</accession>
<dbReference type="Pfam" id="PF00355">
    <property type="entry name" value="Rieske"/>
    <property type="match status" value="1"/>
</dbReference>
<dbReference type="RefSeq" id="WP_425307582.1">
    <property type="nucleotide sequence ID" value="NZ_CP154795.1"/>
</dbReference>
<comment type="similarity">
    <text evidence="6">Belongs to the bacterial ring-hydroxylating dioxygenase ferredoxin component family.</text>
</comment>
<evidence type="ECO:0000256" key="3">
    <source>
        <dbReference type="ARBA" id="ARBA00023004"/>
    </source>
</evidence>
<evidence type="ECO:0000256" key="5">
    <source>
        <dbReference type="ARBA" id="ARBA00034078"/>
    </source>
</evidence>
<keyword evidence="3" id="KW-0408">Iron</keyword>
<dbReference type="InterPro" id="IPR036922">
    <property type="entry name" value="Rieske_2Fe-2S_sf"/>
</dbReference>
<dbReference type="InterPro" id="IPR017941">
    <property type="entry name" value="Rieske_2Fe-2S"/>
</dbReference>
<gene>
    <name evidence="8" type="ORF">AADG42_02130</name>
</gene>
<keyword evidence="4" id="KW-0411">Iron-sulfur</keyword>
<dbReference type="PANTHER" id="PTHR21496:SF0">
    <property type="entry name" value="RIESKE DOMAIN-CONTAINING PROTEIN"/>
    <property type="match status" value="1"/>
</dbReference>
<dbReference type="CDD" id="cd03528">
    <property type="entry name" value="Rieske_RO_ferredoxin"/>
    <property type="match status" value="1"/>
</dbReference>
<evidence type="ECO:0000313" key="8">
    <source>
        <dbReference type="EMBL" id="XAN06150.1"/>
    </source>
</evidence>
<evidence type="ECO:0000313" key="9">
    <source>
        <dbReference type="Proteomes" id="UP001442841"/>
    </source>
</evidence>
<evidence type="ECO:0000256" key="6">
    <source>
        <dbReference type="ARBA" id="ARBA00038001"/>
    </source>
</evidence>
<comment type="cofactor">
    <cofactor evidence="5">
        <name>[2Fe-2S] cluster</name>
        <dbReference type="ChEBI" id="CHEBI:190135"/>
    </cofactor>
</comment>
<dbReference type="PANTHER" id="PTHR21496">
    <property type="entry name" value="FERREDOXIN-RELATED"/>
    <property type="match status" value="1"/>
</dbReference>
<proteinExistence type="inferred from homology"/>
<keyword evidence="2" id="KW-0479">Metal-binding</keyword>
<protein>
    <submittedName>
        <fullName evidence="8">Non-heme iron oxygenase ferredoxin subunit</fullName>
    </submittedName>
</protein>
<dbReference type="Proteomes" id="UP001442841">
    <property type="component" value="Chromosome"/>
</dbReference>
<dbReference type="Gene3D" id="2.102.10.10">
    <property type="entry name" value="Rieske [2Fe-2S] iron-sulphur domain"/>
    <property type="match status" value="1"/>
</dbReference>
<reference evidence="8 9" key="1">
    <citation type="submission" date="2024-04" db="EMBL/GenBank/DDBJ databases">
        <title>Isolation of an actinomycete strain from pig manure.</title>
        <authorList>
            <person name="Gong T."/>
            <person name="Yu Z."/>
            <person name="An M."/>
            <person name="Wei C."/>
            <person name="Yang W."/>
            <person name="Liu L."/>
        </authorList>
    </citation>
    <scope>NUCLEOTIDE SEQUENCE [LARGE SCALE GENOMIC DNA]</scope>
    <source>
        <strain evidence="8 9">ZF39</strain>
    </source>
</reference>
<evidence type="ECO:0000256" key="4">
    <source>
        <dbReference type="ARBA" id="ARBA00023014"/>
    </source>
</evidence>
<evidence type="ECO:0000259" key="7">
    <source>
        <dbReference type="PROSITE" id="PS51296"/>
    </source>
</evidence>
<evidence type="ECO:0000256" key="2">
    <source>
        <dbReference type="ARBA" id="ARBA00022723"/>
    </source>
</evidence>
<keyword evidence="9" id="KW-1185">Reference proteome</keyword>
<dbReference type="EMBL" id="CP154795">
    <property type="protein sequence ID" value="XAN06150.1"/>
    <property type="molecule type" value="Genomic_DNA"/>
</dbReference>